<dbReference type="FunFam" id="3.40.50.720:FF:000084">
    <property type="entry name" value="Short-chain dehydrogenase reductase"/>
    <property type="match status" value="1"/>
</dbReference>
<comment type="caution">
    <text evidence="5">The sequence shown here is derived from an EMBL/GenBank/DDBJ whole genome shotgun (WGS) entry which is preliminary data.</text>
</comment>
<dbReference type="InterPro" id="IPR036291">
    <property type="entry name" value="NAD(P)-bd_dom_sf"/>
</dbReference>
<dbReference type="SUPFAM" id="SSF51735">
    <property type="entry name" value="NAD(P)-binding Rossmann-fold domains"/>
    <property type="match status" value="1"/>
</dbReference>
<name>A0A0P6XZP4_9CHLR</name>
<dbReference type="Proteomes" id="UP000050277">
    <property type="component" value="Unassembled WGS sequence"/>
</dbReference>
<dbReference type="PRINTS" id="PR00081">
    <property type="entry name" value="GDHRDH"/>
</dbReference>
<dbReference type="InterPro" id="IPR002347">
    <property type="entry name" value="SDR_fam"/>
</dbReference>
<evidence type="ECO:0000256" key="3">
    <source>
        <dbReference type="RuleBase" id="RU000363"/>
    </source>
</evidence>
<dbReference type="GO" id="GO:0016020">
    <property type="term" value="C:membrane"/>
    <property type="evidence" value="ECO:0007669"/>
    <property type="project" value="TreeGrafter"/>
</dbReference>
<dbReference type="RefSeq" id="WP_054534340.1">
    <property type="nucleotide sequence ID" value="NZ_LGKP01000015.1"/>
</dbReference>
<keyword evidence="6" id="KW-1185">Reference proteome</keyword>
<comment type="similarity">
    <text evidence="1 3">Belongs to the short-chain dehydrogenases/reductases (SDR) family.</text>
</comment>
<protein>
    <recommendedName>
        <fullName evidence="4">Ketoreductase domain-containing protein</fullName>
    </recommendedName>
</protein>
<organism evidence="5 6">
    <name type="scientific">Herpetosiphon geysericola</name>
    <dbReference type="NCBI Taxonomy" id="70996"/>
    <lineage>
        <taxon>Bacteria</taxon>
        <taxon>Bacillati</taxon>
        <taxon>Chloroflexota</taxon>
        <taxon>Chloroflexia</taxon>
        <taxon>Herpetosiphonales</taxon>
        <taxon>Herpetosiphonaceae</taxon>
        <taxon>Herpetosiphon</taxon>
    </lineage>
</organism>
<gene>
    <name evidence="5" type="ORF">SE18_10215</name>
</gene>
<evidence type="ECO:0000259" key="4">
    <source>
        <dbReference type="SMART" id="SM00822"/>
    </source>
</evidence>
<dbReference type="STRING" id="70996.SE18_10215"/>
<dbReference type="OrthoDB" id="9792003at2"/>
<evidence type="ECO:0000313" key="6">
    <source>
        <dbReference type="Proteomes" id="UP000050277"/>
    </source>
</evidence>
<reference evidence="5 6" key="1">
    <citation type="submission" date="2015-07" db="EMBL/GenBank/DDBJ databases">
        <title>Whole genome sequence of Herpetosiphon geysericola DSM 7119.</title>
        <authorList>
            <person name="Hemp J."/>
            <person name="Ward L.M."/>
            <person name="Pace L.A."/>
            <person name="Fischer W.W."/>
        </authorList>
    </citation>
    <scope>NUCLEOTIDE SEQUENCE [LARGE SCALE GENOMIC DNA]</scope>
    <source>
        <strain evidence="5 6">DSM 7119</strain>
    </source>
</reference>
<dbReference type="PANTHER" id="PTHR44196:SF1">
    <property type="entry name" value="DEHYDROGENASE_REDUCTASE SDR FAMILY MEMBER 7B"/>
    <property type="match status" value="1"/>
</dbReference>
<proteinExistence type="inferred from homology"/>
<evidence type="ECO:0000256" key="2">
    <source>
        <dbReference type="ARBA" id="ARBA00023002"/>
    </source>
</evidence>
<keyword evidence="2" id="KW-0560">Oxidoreductase</keyword>
<evidence type="ECO:0000256" key="1">
    <source>
        <dbReference type="ARBA" id="ARBA00006484"/>
    </source>
</evidence>
<dbReference type="AlphaFoldDB" id="A0A0P6XZP4"/>
<sequence length="258" mass="27373">MSFAGKTAIVTGASSGIGKLIAEGLARGGANVVLAARSADQLDELAAAINQTGAKALAVATDVSDVNAVQALIDQAVATFGRVDLLINNAGYGVFDSIEHIDWKHLEGMITVNYFGAMHCIRAVLPVMRKQNSGHIVNVASVAGLVSTHNMGSYSASKHALMAASEALQIELRGTPIKCSIVCPAPIATPFFESADFNKMSRFASLFGTLKPHDVTDIVLHVAANPTTQRVIPRIYHLFGVAYRIFPAFTRWLVKLVG</sequence>
<dbReference type="PIRSF" id="PIRSF000126">
    <property type="entry name" value="11-beta-HSD1"/>
    <property type="match status" value="1"/>
</dbReference>
<dbReference type="GO" id="GO:0016491">
    <property type="term" value="F:oxidoreductase activity"/>
    <property type="evidence" value="ECO:0007669"/>
    <property type="project" value="UniProtKB-KW"/>
</dbReference>
<dbReference type="Gene3D" id="3.40.50.720">
    <property type="entry name" value="NAD(P)-binding Rossmann-like Domain"/>
    <property type="match status" value="1"/>
</dbReference>
<dbReference type="PANTHER" id="PTHR44196">
    <property type="entry name" value="DEHYDROGENASE/REDUCTASE SDR FAMILY MEMBER 7B"/>
    <property type="match status" value="1"/>
</dbReference>
<feature type="domain" description="Ketoreductase" evidence="4">
    <location>
        <begin position="6"/>
        <end position="190"/>
    </location>
</feature>
<dbReference type="CDD" id="cd05233">
    <property type="entry name" value="SDR_c"/>
    <property type="match status" value="1"/>
</dbReference>
<dbReference type="EMBL" id="LGKP01000015">
    <property type="protein sequence ID" value="KPL89011.1"/>
    <property type="molecule type" value="Genomic_DNA"/>
</dbReference>
<evidence type="ECO:0000313" key="5">
    <source>
        <dbReference type="EMBL" id="KPL89011.1"/>
    </source>
</evidence>
<accession>A0A0P6XZP4</accession>
<dbReference type="SMART" id="SM00822">
    <property type="entry name" value="PKS_KR"/>
    <property type="match status" value="1"/>
</dbReference>
<dbReference type="InterPro" id="IPR057326">
    <property type="entry name" value="KR_dom"/>
</dbReference>
<dbReference type="Pfam" id="PF00106">
    <property type="entry name" value="adh_short"/>
    <property type="match status" value="1"/>
</dbReference>
<dbReference type="PRINTS" id="PR00080">
    <property type="entry name" value="SDRFAMILY"/>
</dbReference>